<dbReference type="PROSITE" id="PS00028">
    <property type="entry name" value="ZINC_FINGER_C2H2_1"/>
    <property type="match status" value="1"/>
</dbReference>
<keyword evidence="1" id="KW-0479">Metal-binding</keyword>
<dbReference type="STRING" id="4846.A0A367JZ05"/>
<evidence type="ECO:0000256" key="2">
    <source>
        <dbReference type="ARBA" id="ARBA00022771"/>
    </source>
</evidence>
<dbReference type="PANTHER" id="PTHR23235:SF120">
    <property type="entry name" value="KRUPPEL-LIKE FACTOR 15"/>
    <property type="match status" value="1"/>
</dbReference>
<evidence type="ECO:0000313" key="7">
    <source>
        <dbReference type="Proteomes" id="UP000253551"/>
    </source>
</evidence>
<keyword evidence="3" id="KW-0862">Zinc</keyword>
<accession>A0A367JZ05</accession>
<dbReference type="PANTHER" id="PTHR23235">
    <property type="entry name" value="KRUEPPEL-LIKE TRANSCRIPTION FACTOR"/>
    <property type="match status" value="1"/>
</dbReference>
<dbReference type="FunFam" id="3.30.160.60:FF:000065">
    <property type="entry name" value="B-cell CLL/lymphoma 6, member B"/>
    <property type="match status" value="1"/>
</dbReference>
<dbReference type="EMBL" id="PJQM01002501">
    <property type="protein sequence ID" value="RCH94891.1"/>
    <property type="molecule type" value="Genomic_DNA"/>
</dbReference>
<protein>
    <recommendedName>
        <fullName evidence="5">C2H2-type domain-containing protein</fullName>
    </recommendedName>
</protein>
<dbReference type="PROSITE" id="PS50157">
    <property type="entry name" value="ZINC_FINGER_C2H2_2"/>
    <property type="match status" value="2"/>
</dbReference>
<sequence>MFTIENSLNVDHEPVFLAEPKRKDSGVFMEEIEMKSVRLPRLSTIIESIPFENVLLQKPRVTPFRCKHLDPATGRVCCQAFRRSYDLSRHQMIHLKNRPFFQCSDCDKKFTRLDALRRHQRIQRHNLL</sequence>
<dbReference type="InterPro" id="IPR036236">
    <property type="entry name" value="Znf_C2H2_sf"/>
</dbReference>
<keyword evidence="7" id="KW-1185">Reference proteome</keyword>
<proteinExistence type="predicted"/>
<dbReference type="Gene3D" id="3.30.160.60">
    <property type="entry name" value="Classic Zinc Finger"/>
    <property type="match status" value="2"/>
</dbReference>
<comment type="caution">
    <text evidence="6">The sequence shown here is derived from an EMBL/GenBank/DDBJ whole genome shotgun (WGS) entry which is preliminary data.</text>
</comment>
<dbReference type="InterPro" id="IPR013087">
    <property type="entry name" value="Znf_C2H2_type"/>
</dbReference>
<name>A0A367JZ05_RHIST</name>
<gene>
    <name evidence="6" type="ORF">CU098_002215</name>
</gene>
<feature type="domain" description="C2H2-type" evidence="5">
    <location>
        <begin position="101"/>
        <end position="128"/>
    </location>
</feature>
<dbReference type="GO" id="GO:0000981">
    <property type="term" value="F:DNA-binding transcription factor activity, RNA polymerase II-specific"/>
    <property type="evidence" value="ECO:0007669"/>
    <property type="project" value="TreeGrafter"/>
</dbReference>
<dbReference type="Proteomes" id="UP000253551">
    <property type="component" value="Unassembled WGS sequence"/>
</dbReference>
<dbReference type="SMART" id="SM00355">
    <property type="entry name" value="ZnF_C2H2"/>
    <property type="match status" value="2"/>
</dbReference>
<evidence type="ECO:0000256" key="4">
    <source>
        <dbReference type="PROSITE-ProRule" id="PRU00042"/>
    </source>
</evidence>
<dbReference type="GO" id="GO:0000978">
    <property type="term" value="F:RNA polymerase II cis-regulatory region sequence-specific DNA binding"/>
    <property type="evidence" value="ECO:0007669"/>
    <property type="project" value="TreeGrafter"/>
</dbReference>
<dbReference type="Pfam" id="PF00096">
    <property type="entry name" value="zf-C2H2"/>
    <property type="match status" value="1"/>
</dbReference>
<organism evidence="6 7">
    <name type="scientific">Rhizopus stolonifer</name>
    <name type="common">Rhizopus nigricans</name>
    <dbReference type="NCBI Taxonomy" id="4846"/>
    <lineage>
        <taxon>Eukaryota</taxon>
        <taxon>Fungi</taxon>
        <taxon>Fungi incertae sedis</taxon>
        <taxon>Mucoromycota</taxon>
        <taxon>Mucoromycotina</taxon>
        <taxon>Mucoromycetes</taxon>
        <taxon>Mucorales</taxon>
        <taxon>Mucorineae</taxon>
        <taxon>Rhizopodaceae</taxon>
        <taxon>Rhizopus</taxon>
    </lineage>
</organism>
<feature type="domain" description="C2H2-type" evidence="5">
    <location>
        <begin position="64"/>
        <end position="99"/>
    </location>
</feature>
<keyword evidence="2 4" id="KW-0863">Zinc-finger</keyword>
<evidence type="ECO:0000256" key="1">
    <source>
        <dbReference type="ARBA" id="ARBA00022723"/>
    </source>
</evidence>
<evidence type="ECO:0000259" key="5">
    <source>
        <dbReference type="PROSITE" id="PS50157"/>
    </source>
</evidence>
<evidence type="ECO:0000256" key="3">
    <source>
        <dbReference type="ARBA" id="ARBA00022833"/>
    </source>
</evidence>
<reference evidence="6 7" key="1">
    <citation type="journal article" date="2018" name="G3 (Bethesda)">
        <title>Phylogenetic and Phylogenomic Definition of Rhizopus Species.</title>
        <authorList>
            <person name="Gryganskyi A.P."/>
            <person name="Golan J."/>
            <person name="Dolatabadi S."/>
            <person name="Mondo S."/>
            <person name="Robb S."/>
            <person name="Idnurm A."/>
            <person name="Muszewska A."/>
            <person name="Steczkiewicz K."/>
            <person name="Masonjones S."/>
            <person name="Liao H.L."/>
            <person name="Gajdeczka M.T."/>
            <person name="Anike F."/>
            <person name="Vuek A."/>
            <person name="Anishchenko I.M."/>
            <person name="Voigt K."/>
            <person name="de Hoog G.S."/>
            <person name="Smith M.E."/>
            <person name="Heitman J."/>
            <person name="Vilgalys R."/>
            <person name="Stajich J.E."/>
        </authorList>
    </citation>
    <scope>NUCLEOTIDE SEQUENCE [LARGE SCALE GENOMIC DNA]</scope>
    <source>
        <strain evidence="6 7">LSU 92-RS-03</strain>
    </source>
</reference>
<dbReference type="OrthoDB" id="8922241at2759"/>
<evidence type="ECO:0000313" key="6">
    <source>
        <dbReference type="EMBL" id="RCH94891.1"/>
    </source>
</evidence>
<dbReference type="AlphaFoldDB" id="A0A367JZ05"/>
<dbReference type="SUPFAM" id="SSF57667">
    <property type="entry name" value="beta-beta-alpha zinc fingers"/>
    <property type="match status" value="1"/>
</dbReference>
<dbReference type="GO" id="GO:0008270">
    <property type="term" value="F:zinc ion binding"/>
    <property type="evidence" value="ECO:0007669"/>
    <property type="project" value="UniProtKB-KW"/>
</dbReference>